<protein>
    <submittedName>
        <fullName evidence="6">MFS transporter</fullName>
    </submittedName>
</protein>
<feature type="transmembrane region" description="Helical" evidence="4">
    <location>
        <begin position="94"/>
        <end position="111"/>
    </location>
</feature>
<gene>
    <name evidence="6" type="ORF">GH975_03380</name>
</gene>
<name>A0A5Q2Q660_9GAMM</name>
<accession>A0A5Q2Q660</accession>
<dbReference type="PANTHER" id="PTHR23534">
    <property type="entry name" value="MFS PERMEASE"/>
    <property type="match status" value="1"/>
</dbReference>
<feature type="transmembrane region" description="Helical" evidence="4">
    <location>
        <begin position="131"/>
        <end position="151"/>
    </location>
</feature>
<evidence type="ECO:0000313" key="7">
    <source>
        <dbReference type="Proteomes" id="UP000388235"/>
    </source>
</evidence>
<feature type="transmembrane region" description="Helical" evidence="4">
    <location>
        <begin position="39"/>
        <end position="63"/>
    </location>
</feature>
<dbReference type="InterPro" id="IPR020846">
    <property type="entry name" value="MFS_dom"/>
</dbReference>
<reference evidence="6 7" key="1">
    <citation type="submission" date="2019-11" db="EMBL/GenBank/DDBJ databases">
        <authorList>
            <person name="Khan S.A."/>
            <person name="Jeon C.O."/>
            <person name="Chun B.H."/>
        </authorList>
    </citation>
    <scope>NUCLEOTIDE SEQUENCE [LARGE SCALE GENOMIC DNA]</scope>
    <source>
        <strain evidence="6 7">IMCC 1097</strain>
    </source>
</reference>
<sequence>MKPDLARLVACQALLGSAMTVLVSITALASKPIAPGIAWITLPVSLQFIGLLMATTPASLLMARVGRRNGFMVGAALGAAAGGAGAWAMVYESFMALCIASTLAGAANAFGQYYRFAAQEVVPEPQRARALGWVMFGGVIAAFLGPQASIIGRDIMAVTFEGAYLAMGLMFVVSFVLLWGLKVGRADLPPKGGRDLAQLIRDPVLIVAVIAGVTSYSVMALLMNVTTLAMDRLGFEFGQVGIVIQWHVVAMFGPSFITGSLMTRFGTRPIMLVGALMYLGCSVLAQIGQSYLDFVLALVLLGAGWNFLFLGATRSVGEALAPSERARGQALNETLVFGFTALAVLFAAPLEGWLGWQSLNIVMLIPVAIVVALIALIRPRPQTA</sequence>
<dbReference type="EMBL" id="CP045871">
    <property type="protein sequence ID" value="QGG79659.1"/>
    <property type="molecule type" value="Genomic_DNA"/>
</dbReference>
<dbReference type="GO" id="GO:0022857">
    <property type="term" value="F:transmembrane transporter activity"/>
    <property type="evidence" value="ECO:0007669"/>
    <property type="project" value="InterPro"/>
</dbReference>
<dbReference type="Pfam" id="PF07690">
    <property type="entry name" value="MFS_1"/>
    <property type="match status" value="1"/>
</dbReference>
<feature type="transmembrane region" description="Helical" evidence="4">
    <location>
        <begin position="269"/>
        <end position="288"/>
    </location>
</feature>
<dbReference type="KEGG" id="llp:GH975_03380"/>
<feature type="transmembrane region" description="Helical" evidence="4">
    <location>
        <begin position="237"/>
        <end position="257"/>
    </location>
</feature>
<dbReference type="InterPro" id="IPR011701">
    <property type="entry name" value="MFS"/>
</dbReference>
<keyword evidence="3 4" id="KW-0472">Membrane</keyword>
<dbReference type="Proteomes" id="UP000388235">
    <property type="component" value="Chromosome"/>
</dbReference>
<feature type="transmembrane region" description="Helical" evidence="4">
    <location>
        <begin position="204"/>
        <end position="225"/>
    </location>
</feature>
<keyword evidence="7" id="KW-1185">Reference proteome</keyword>
<evidence type="ECO:0000256" key="2">
    <source>
        <dbReference type="ARBA" id="ARBA00022989"/>
    </source>
</evidence>
<organism evidence="6 7">
    <name type="scientific">Litorivicinus lipolyticus</name>
    <dbReference type="NCBI Taxonomy" id="418701"/>
    <lineage>
        <taxon>Bacteria</taxon>
        <taxon>Pseudomonadati</taxon>
        <taxon>Pseudomonadota</taxon>
        <taxon>Gammaproteobacteria</taxon>
        <taxon>Oceanospirillales</taxon>
        <taxon>Litorivicinaceae</taxon>
        <taxon>Litorivicinus</taxon>
    </lineage>
</organism>
<proteinExistence type="predicted"/>
<dbReference type="PROSITE" id="PS50850">
    <property type="entry name" value="MFS"/>
    <property type="match status" value="1"/>
</dbReference>
<feature type="transmembrane region" description="Helical" evidence="4">
    <location>
        <begin position="70"/>
        <end position="88"/>
    </location>
</feature>
<evidence type="ECO:0000259" key="5">
    <source>
        <dbReference type="PROSITE" id="PS50850"/>
    </source>
</evidence>
<dbReference type="OrthoDB" id="8558006at2"/>
<dbReference type="AlphaFoldDB" id="A0A5Q2Q660"/>
<evidence type="ECO:0000256" key="1">
    <source>
        <dbReference type="ARBA" id="ARBA00022692"/>
    </source>
</evidence>
<feature type="domain" description="Major facilitator superfamily (MFS) profile" evidence="5">
    <location>
        <begin position="204"/>
        <end position="384"/>
    </location>
</feature>
<feature type="transmembrane region" description="Helical" evidence="4">
    <location>
        <begin position="334"/>
        <end position="350"/>
    </location>
</feature>
<dbReference type="Gene3D" id="1.20.1250.20">
    <property type="entry name" value="MFS general substrate transporter like domains"/>
    <property type="match status" value="1"/>
</dbReference>
<dbReference type="RefSeq" id="WP_153713163.1">
    <property type="nucleotide sequence ID" value="NZ_CP045871.1"/>
</dbReference>
<keyword evidence="1 4" id="KW-0812">Transmembrane</keyword>
<feature type="transmembrane region" description="Helical" evidence="4">
    <location>
        <begin position="356"/>
        <end position="377"/>
    </location>
</feature>
<dbReference type="PANTHER" id="PTHR23534:SF1">
    <property type="entry name" value="MAJOR FACILITATOR SUPERFAMILY PROTEIN"/>
    <property type="match status" value="1"/>
</dbReference>
<evidence type="ECO:0000256" key="4">
    <source>
        <dbReference type="SAM" id="Phobius"/>
    </source>
</evidence>
<dbReference type="SUPFAM" id="SSF103473">
    <property type="entry name" value="MFS general substrate transporter"/>
    <property type="match status" value="1"/>
</dbReference>
<evidence type="ECO:0000256" key="3">
    <source>
        <dbReference type="ARBA" id="ARBA00023136"/>
    </source>
</evidence>
<dbReference type="InterPro" id="IPR036259">
    <property type="entry name" value="MFS_trans_sf"/>
</dbReference>
<feature type="transmembrane region" description="Helical" evidence="4">
    <location>
        <begin position="294"/>
        <end position="313"/>
    </location>
</feature>
<keyword evidence="2 4" id="KW-1133">Transmembrane helix</keyword>
<evidence type="ECO:0000313" key="6">
    <source>
        <dbReference type="EMBL" id="QGG79659.1"/>
    </source>
</evidence>
<feature type="transmembrane region" description="Helical" evidence="4">
    <location>
        <begin position="163"/>
        <end position="183"/>
    </location>
</feature>